<comment type="caution">
    <text evidence="2">The sequence shown here is derived from an EMBL/GenBank/DDBJ whole genome shotgun (WGS) entry which is preliminary data.</text>
</comment>
<evidence type="ECO:0000313" key="3">
    <source>
        <dbReference type="Proteomes" id="UP001054945"/>
    </source>
</evidence>
<sequence>MKTANSFVIFKTEGLTKEEAWAKVQRDRKQRHRSPSIRKCNRHLDPRMFGSVTPPTGMRANSGSPGLHSQKVGEGSPEVYDKQHSHSLNKARWKISANSAMKAHYP</sequence>
<proteinExistence type="predicted"/>
<keyword evidence="3" id="KW-1185">Reference proteome</keyword>
<protein>
    <submittedName>
        <fullName evidence="2">Uncharacterized protein</fullName>
    </submittedName>
</protein>
<dbReference type="Proteomes" id="UP001054945">
    <property type="component" value="Unassembled WGS sequence"/>
</dbReference>
<dbReference type="AlphaFoldDB" id="A0AAV4XER5"/>
<feature type="region of interest" description="Disordered" evidence="1">
    <location>
        <begin position="25"/>
        <end position="106"/>
    </location>
</feature>
<name>A0AAV4XER5_CAEEX</name>
<organism evidence="2 3">
    <name type="scientific">Caerostris extrusa</name>
    <name type="common">Bark spider</name>
    <name type="synonym">Caerostris bankana</name>
    <dbReference type="NCBI Taxonomy" id="172846"/>
    <lineage>
        <taxon>Eukaryota</taxon>
        <taxon>Metazoa</taxon>
        <taxon>Ecdysozoa</taxon>
        <taxon>Arthropoda</taxon>
        <taxon>Chelicerata</taxon>
        <taxon>Arachnida</taxon>
        <taxon>Araneae</taxon>
        <taxon>Araneomorphae</taxon>
        <taxon>Entelegynae</taxon>
        <taxon>Araneoidea</taxon>
        <taxon>Araneidae</taxon>
        <taxon>Caerostris</taxon>
    </lineage>
</organism>
<evidence type="ECO:0000256" key="1">
    <source>
        <dbReference type="SAM" id="MobiDB-lite"/>
    </source>
</evidence>
<accession>A0AAV4XER5</accession>
<dbReference type="EMBL" id="BPLR01000295">
    <property type="protein sequence ID" value="GIY93712.1"/>
    <property type="molecule type" value="Genomic_DNA"/>
</dbReference>
<gene>
    <name evidence="2" type="ORF">CEXT_339821</name>
</gene>
<reference evidence="2 3" key="1">
    <citation type="submission" date="2021-06" db="EMBL/GenBank/DDBJ databases">
        <title>Caerostris extrusa draft genome.</title>
        <authorList>
            <person name="Kono N."/>
            <person name="Arakawa K."/>
        </authorList>
    </citation>
    <scope>NUCLEOTIDE SEQUENCE [LARGE SCALE GENOMIC DNA]</scope>
</reference>
<feature type="compositionally biased region" description="Basic residues" evidence="1">
    <location>
        <begin position="28"/>
        <end position="41"/>
    </location>
</feature>
<evidence type="ECO:0000313" key="2">
    <source>
        <dbReference type="EMBL" id="GIY93712.1"/>
    </source>
</evidence>